<dbReference type="InterPro" id="IPR051235">
    <property type="entry name" value="CEP152/SHC-Transforming"/>
</dbReference>
<protein>
    <recommendedName>
        <fullName evidence="1">PID domain-containing protein</fullName>
    </recommendedName>
</protein>
<evidence type="ECO:0000313" key="2">
    <source>
        <dbReference type="Ensembl" id="ENSCMIP00000026954.1"/>
    </source>
</evidence>
<reference evidence="3" key="2">
    <citation type="journal article" date="2007" name="PLoS Biol.">
        <title>Survey sequencing and comparative analysis of the elephant shark (Callorhinchus milii) genome.</title>
        <authorList>
            <person name="Venkatesh B."/>
            <person name="Kirkness E.F."/>
            <person name="Loh Y.H."/>
            <person name="Halpern A.L."/>
            <person name="Lee A.P."/>
            <person name="Johnson J."/>
            <person name="Dandona N."/>
            <person name="Viswanathan L.D."/>
            <person name="Tay A."/>
            <person name="Venter J.C."/>
            <person name="Strausberg R.L."/>
            <person name="Brenner S."/>
        </authorList>
    </citation>
    <scope>NUCLEOTIDE SEQUENCE [LARGE SCALE GENOMIC DNA]</scope>
</reference>
<reference evidence="2" key="5">
    <citation type="submission" date="2025-09" db="UniProtKB">
        <authorList>
            <consortium name="Ensembl"/>
        </authorList>
    </citation>
    <scope>IDENTIFICATION</scope>
</reference>
<dbReference type="PANTHER" id="PTHR10337">
    <property type="entry name" value="SHC TRANSFORMING PROTEIN"/>
    <property type="match status" value="1"/>
</dbReference>
<dbReference type="GO" id="GO:0007169">
    <property type="term" value="P:cell surface receptor protein tyrosine kinase signaling pathway"/>
    <property type="evidence" value="ECO:0007669"/>
    <property type="project" value="TreeGrafter"/>
</dbReference>
<sequence length="98" mass="11094">MNRVKVEEIHLSGEDWNQSGSFVNKPSRGWLHSNEKILGSGVTYVLKYLGCIEVLRSMRSLDFNTRTQITRKLSCITGNVRLISLRPPHPTPLLAIAF</sequence>
<accession>A0A4W3I9Y9</accession>
<dbReference type="GO" id="GO:0005886">
    <property type="term" value="C:plasma membrane"/>
    <property type="evidence" value="ECO:0007669"/>
    <property type="project" value="TreeGrafter"/>
</dbReference>
<dbReference type="GO" id="GO:0035556">
    <property type="term" value="P:intracellular signal transduction"/>
    <property type="evidence" value="ECO:0007669"/>
    <property type="project" value="InterPro"/>
</dbReference>
<dbReference type="Pfam" id="PF00640">
    <property type="entry name" value="PID"/>
    <property type="match status" value="1"/>
</dbReference>
<reference evidence="3" key="1">
    <citation type="journal article" date="2006" name="Science">
        <title>Ancient noncoding elements conserved in the human genome.</title>
        <authorList>
            <person name="Venkatesh B."/>
            <person name="Kirkness E.F."/>
            <person name="Loh Y.H."/>
            <person name="Halpern A.L."/>
            <person name="Lee A.P."/>
            <person name="Johnson J."/>
            <person name="Dandona N."/>
            <person name="Viswanathan L.D."/>
            <person name="Tay A."/>
            <person name="Venter J.C."/>
            <person name="Strausberg R.L."/>
            <person name="Brenner S."/>
        </authorList>
    </citation>
    <scope>NUCLEOTIDE SEQUENCE [LARGE SCALE GENOMIC DNA]</scope>
</reference>
<dbReference type="Proteomes" id="UP000314986">
    <property type="component" value="Unassembled WGS sequence"/>
</dbReference>
<dbReference type="Gene3D" id="2.30.29.30">
    <property type="entry name" value="Pleckstrin-homology domain (PH domain)/Phosphotyrosine-binding domain (PTB)"/>
    <property type="match status" value="1"/>
</dbReference>
<dbReference type="PROSITE" id="PS01179">
    <property type="entry name" value="PID"/>
    <property type="match status" value="1"/>
</dbReference>
<dbReference type="InterPro" id="IPR006020">
    <property type="entry name" value="PTB/PI_dom"/>
</dbReference>
<proteinExistence type="predicted"/>
<dbReference type="InterPro" id="IPR011993">
    <property type="entry name" value="PH-like_dom_sf"/>
</dbReference>
<dbReference type="GO" id="GO:0030971">
    <property type="term" value="F:receptor tyrosine kinase binding"/>
    <property type="evidence" value="ECO:0007669"/>
    <property type="project" value="TreeGrafter"/>
</dbReference>
<feature type="domain" description="PID" evidence="1">
    <location>
        <begin position="38"/>
        <end position="72"/>
    </location>
</feature>
<dbReference type="InParanoid" id="A0A4W3I9Y9"/>
<evidence type="ECO:0000259" key="1">
    <source>
        <dbReference type="PROSITE" id="PS01179"/>
    </source>
</evidence>
<dbReference type="InterPro" id="IPR006019">
    <property type="entry name" value="PID_Shc-like"/>
</dbReference>
<name>A0A4W3I9Y9_CALMI</name>
<dbReference type="PRINTS" id="PR00629">
    <property type="entry name" value="SHCPIDOMAIN"/>
</dbReference>
<dbReference type="AlphaFoldDB" id="A0A4W3I9Y9"/>
<organism evidence="2 3">
    <name type="scientific">Callorhinchus milii</name>
    <name type="common">Ghost shark</name>
    <dbReference type="NCBI Taxonomy" id="7868"/>
    <lineage>
        <taxon>Eukaryota</taxon>
        <taxon>Metazoa</taxon>
        <taxon>Chordata</taxon>
        <taxon>Craniata</taxon>
        <taxon>Vertebrata</taxon>
        <taxon>Chondrichthyes</taxon>
        <taxon>Holocephali</taxon>
        <taxon>Chimaeriformes</taxon>
        <taxon>Callorhinchidae</taxon>
        <taxon>Callorhinchus</taxon>
    </lineage>
</organism>
<reference evidence="3" key="3">
    <citation type="journal article" date="2014" name="Nature">
        <title>Elephant shark genome provides unique insights into gnathostome evolution.</title>
        <authorList>
            <consortium name="International Elephant Shark Genome Sequencing Consortium"/>
            <person name="Venkatesh B."/>
            <person name="Lee A.P."/>
            <person name="Ravi V."/>
            <person name="Maurya A.K."/>
            <person name="Lian M.M."/>
            <person name="Swann J.B."/>
            <person name="Ohta Y."/>
            <person name="Flajnik M.F."/>
            <person name="Sutoh Y."/>
            <person name="Kasahara M."/>
            <person name="Hoon S."/>
            <person name="Gangu V."/>
            <person name="Roy S.W."/>
            <person name="Irimia M."/>
            <person name="Korzh V."/>
            <person name="Kondrychyn I."/>
            <person name="Lim Z.W."/>
            <person name="Tay B.H."/>
            <person name="Tohari S."/>
            <person name="Kong K.W."/>
            <person name="Ho S."/>
            <person name="Lorente-Galdos B."/>
            <person name="Quilez J."/>
            <person name="Marques-Bonet T."/>
            <person name="Raney B.J."/>
            <person name="Ingham P.W."/>
            <person name="Tay A."/>
            <person name="Hillier L.W."/>
            <person name="Minx P."/>
            <person name="Boehm T."/>
            <person name="Wilson R.K."/>
            <person name="Brenner S."/>
            <person name="Warren W.C."/>
        </authorList>
    </citation>
    <scope>NUCLEOTIDE SEQUENCE [LARGE SCALE GENOMIC DNA]</scope>
</reference>
<reference evidence="2" key="4">
    <citation type="submission" date="2025-08" db="UniProtKB">
        <authorList>
            <consortium name="Ensembl"/>
        </authorList>
    </citation>
    <scope>IDENTIFICATION</scope>
</reference>
<dbReference type="STRING" id="7868.ENSCMIP00000026954"/>
<keyword evidence="3" id="KW-1185">Reference proteome</keyword>
<dbReference type="Ensembl" id="ENSCMIT00000027385.1">
    <property type="protein sequence ID" value="ENSCMIP00000026954.1"/>
    <property type="gene ID" value="ENSCMIG00000011757.1"/>
</dbReference>
<evidence type="ECO:0000313" key="3">
    <source>
        <dbReference type="Proteomes" id="UP000314986"/>
    </source>
</evidence>
<dbReference type="SUPFAM" id="SSF50729">
    <property type="entry name" value="PH domain-like"/>
    <property type="match status" value="1"/>
</dbReference>
<dbReference type="PANTHER" id="PTHR10337:SF4">
    <property type="entry name" value="SHC-TRANSFORMING PROTEIN 3"/>
    <property type="match status" value="1"/>
</dbReference>
<dbReference type="GeneTree" id="ENSGT00950000182870"/>